<name>A0A7W8N1V5_9BACT</name>
<gene>
    <name evidence="1" type="ORF">HDF10_000299</name>
</gene>
<proteinExistence type="predicted"/>
<evidence type="ECO:0000313" key="2">
    <source>
        <dbReference type="Proteomes" id="UP000569092"/>
    </source>
</evidence>
<evidence type="ECO:0000313" key="1">
    <source>
        <dbReference type="EMBL" id="MBB5342349.1"/>
    </source>
</evidence>
<accession>A0A7W8N1V5</accession>
<protein>
    <submittedName>
        <fullName evidence="1">Uncharacterized protein</fullName>
    </submittedName>
</protein>
<organism evidence="1 2">
    <name type="scientific">Tunturiibacter lichenicola</name>
    <dbReference type="NCBI Taxonomy" id="2051959"/>
    <lineage>
        <taxon>Bacteria</taxon>
        <taxon>Pseudomonadati</taxon>
        <taxon>Acidobacteriota</taxon>
        <taxon>Terriglobia</taxon>
        <taxon>Terriglobales</taxon>
        <taxon>Acidobacteriaceae</taxon>
        <taxon>Tunturiibacter</taxon>
    </lineage>
</organism>
<reference evidence="1 2" key="1">
    <citation type="submission" date="2020-08" db="EMBL/GenBank/DDBJ databases">
        <title>Genomic Encyclopedia of Type Strains, Phase IV (KMG-V): Genome sequencing to study the core and pangenomes of soil and plant-associated prokaryotes.</title>
        <authorList>
            <person name="Whitman W."/>
        </authorList>
    </citation>
    <scope>NUCLEOTIDE SEQUENCE [LARGE SCALE GENOMIC DNA]</scope>
    <source>
        <strain evidence="1 2">M8US30</strain>
    </source>
</reference>
<dbReference type="Proteomes" id="UP000569092">
    <property type="component" value="Unassembled WGS sequence"/>
</dbReference>
<comment type="caution">
    <text evidence="1">The sequence shown here is derived from an EMBL/GenBank/DDBJ whole genome shotgun (WGS) entry which is preliminary data.</text>
</comment>
<dbReference type="AlphaFoldDB" id="A0A7W8N1V5"/>
<sequence length="55" mass="6094">MEGNAEGYALMVSLGFILSEKSALIEPGHHRISCGGELEFDVPSGFVYKFRYWGP</sequence>
<dbReference type="EMBL" id="JACHDZ010000001">
    <property type="protein sequence ID" value="MBB5342349.1"/>
    <property type="molecule type" value="Genomic_DNA"/>
</dbReference>